<dbReference type="GO" id="GO:0016020">
    <property type="term" value="C:membrane"/>
    <property type="evidence" value="ECO:0007669"/>
    <property type="project" value="UniProtKB-SubCell"/>
</dbReference>
<feature type="transmembrane region" description="Helical" evidence="5">
    <location>
        <begin position="189"/>
        <end position="212"/>
    </location>
</feature>
<reference evidence="8" key="1">
    <citation type="submission" date="2022-11" db="UniProtKB">
        <authorList>
            <consortium name="WormBaseParasite"/>
        </authorList>
    </citation>
    <scope>IDENTIFICATION</scope>
</reference>
<evidence type="ECO:0000313" key="8">
    <source>
        <dbReference type="WBParaSite" id="nRc.2.0.1.t39908-RA"/>
    </source>
</evidence>
<evidence type="ECO:0000256" key="5">
    <source>
        <dbReference type="SAM" id="Phobius"/>
    </source>
</evidence>
<dbReference type="Proteomes" id="UP000887565">
    <property type="component" value="Unplaced"/>
</dbReference>
<protein>
    <submittedName>
        <fullName evidence="8">G-protein coupled receptors family 1 profile domain-containing protein</fullName>
    </submittedName>
</protein>
<evidence type="ECO:0000313" key="7">
    <source>
        <dbReference type="Proteomes" id="UP000887565"/>
    </source>
</evidence>
<dbReference type="WBParaSite" id="nRc.2.0.1.t39908-RA">
    <property type="protein sequence ID" value="nRc.2.0.1.t39908-RA"/>
    <property type="gene ID" value="nRc.2.0.1.g39908"/>
</dbReference>
<dbReference type="Gene3D" id="1.20.1070.10">
    <property type="entry name" value="Rhodopsin 7-helix transmembrane proteins"/>
    <property type="match status" value="1"/>
</dbReference>
<evidence type="ECO:0000259" key="6">
    <source>
        <dbReference type="PROSITE" id="PS50262"/>
    </source>
</evidence>
<accession>A0A915KQB7</accession>
<proteinExistence type="predicted"/>
<keyword evidence="3 5" id="KW-1133">Transmembrane helix</keyword>
<organism evidence="7 8">
    <name type="scientific">Romanomermis culicivorax</name>
    <name type="common">Nematode worm</name>
    <dbReference type="NCBI Taxonomy" id="13658"/>
    <lineage>
        <taxon>Eukaryota</taxon>
        <taxon>Metazoa</taxon>
        <taxon>Ecdysozoa</taxon>
        <taxon>Nematoda</taxon>
        <taxon>Enoplea</taxon>
        <taxon>Dorylaimia</taxon>
        <taxon>Mermithida</taxon>
        <taxon>Mermithoidea</taxon>
        <taxon>Mermithidae</taxon>
        <taxon>Romanomermis</taxon>
    </lineage>
</organism>
<sequence length="372" mass="42283">MSNKRLKTHFYVIYGAYTFNGALCASGYIWKSILHAAFINDKSLSYMPWWLCHLLTDVLSFTECNYTCFIFAVSVERFAALVYPVNFRHITKKHALIAVLMQQIFVLTISSLGYINSEFYKDVSCLIVDFALSNLATYTTIFTFLLLIISITLYVYGYFVAKRRMNAIADRRLASRRDHLIELKNMGSLLKIILSFRVVGYLIGGALVYGSMNANLMPKFLTADRMAQYTSLFFALDKLCEPAYTTLKLKWARNFCKSLLRGHHEPKGGESRAGTNSEKLWSKPAENGRVSPLANVGVCVTISTRAQQKSSLSFNKSGCLLEISRGHNYIPKNSVFLVAWLAQLMNTLVARSRVRAPDRVNCYWQQILHGRQ</sequence>
<name>A0A915KQB7_ROMCU</name>
<feature type="transmembrane region" description="Helical" evidence="5">
    <location>
        <begin position="12"/>
        <end position="38"/>
    </location>
</feature>
<evidence type="ECO:0000256" key="1">
    <source>
        <dbReference type="ARBA" id="ARBA00004370"/>
    </source>
</evidence>
<feature type="transmembrane region" description="Helical" evidence="5">
    <location>
        <begin position="95"/>
        <end position="115"/>
    </location>
</feature>
<dbReference type="InterPro" id="IPR017452">
    <property type="entry name" value="GPCR_Rhodpsn_7TM"/>
</dbReference>
<dbReference type="SUPFAM" id="SSF81321">
    <property type="entry name" value="Family A G protein-coupled receptor-like"/>
    <property type="match status" value="1"/>
</dbReference>
<feature type="transmembrane region" description="Helical" evidence="5">
    <location>
        <begin position="135"/>
        <end position="161"/>
    </location>
</feature>
<keyword evidence="4 5" id="KW-0472">Membrane</keyword>
<evidence type="ECO:0000256" key="3">
    <source>
        <dbReference type="ARBA" id="ARBA00022989"/>
    </source>
</evidence>
<comment type="subcellular location">
    <subcellularLocation>
        <location evidence="1">Membrane</location>
    </subcellularLocation>
</comment>
<keyword evidence="2 5" id="KW-0812">Transmembrane</keyword>
<evidence type="ECO:0000256" key="2">
    <source>
        <dbReference type="ARBA" id="ARBA00022692"/>
    </source>
</evidence>
<dbReference type="AlphaFoldDB" id="A0A915KQB7"/>
<evidence type="ECO:0000256" key="4">
    <source>
        <dbReference type="ARBA" id="ARBA00023136"/>
    </source>
</evidence>
<feature type="transmembrane region" description="Helical" evidence="5">
    <location>
        <begin position="58"/>
        <end position="83"/>
    </location>
</feature>
<feature type="domain" description="G-protein coupled receptors family 1 profile" evidence="6">
    <location>
        <begin position="1"/>
        <end position="198"/>
    </location>
</feature>
<dbReference type="PROSITE" id="PS50262">
    <property type="entry name" value="G_PROTEIN_RECEP_F1_2"/>
    <property type="match status" value="1"/>
</dbReference>
<keyword evidence="7" id="KW-1185">Reference proteome</keyword>